<feature type="domain" description="Cation efflux protein transmembrane" evidence="7">
    <location>
        <begin position="97"/>
        <end position="307"/>
    </location>
</feature>
<comment type="similarity">
    <text evidence="2">Belongs to the cation diffusion facilitator (CDF) transporter (TC 2.A.4) family.</text>
</comment>
<name>A0AAD5X3B7_9FUNG</name>
<evidence type="ECO:0000259" key="7">
    <source>
        <dbReference type="Pfam" id="PF01545"/>
    </source>
</evidence>
<dbReference type="EMBL" id="JADGJD010000731">
    <property type="protein sequence ID" value="KAJ3048830.1"/>
    <property type="molecule type" value="Genomic_DNA"/>
</dbReference>
<feature type="domain" description="Cation efflux protein cytoplasmic" evidence="8">
    <location>
        <begin position="317"/>
        <end position="392"/>
    </location>
</feature>
<comment type="caution">
    <text evidence="9">The sequence shown here is derived from an EMBL/GenBank/DDBJ whole genome shotgun (WGS) entry which is preliminary data.</text>
</comment>
<dbReference type="NCBIfam" id="TIGR01297">
    <property type="entry name" value="CDF"/>
    <property type="match status" value="1"/>
</dbReference>
<dbReference type="PANTHER" id="PTHR43840">
    <property type="entry name" value="MITOCHONDRIAL METAL TRANSPORTER 1-RELATED"/>
    <property type="match status" value="1"/>
</dbReference>
<evidence type="ECO:0008006" key="11">
    <source>
        <dbReference type="Google" id="ProtNLM"/>
    </source>
</evidence>
<dbReference type="AlphaFoldDB" id="A0AAD5X3B7"/>
<dbReference type="InterPro" id="IPR027470">
    <property type="entry name" value="Cation_efflux_CTD"/>
</dbReference>
<dbReference type="GO" id="GO:0098771">
    <property type="term" value="P:inorganic ion homeostasis"/>
    <property type="evidence" value="ECO:0007669"/>
    <property type="project" value="UniProtKB-ARBA"/>
</dbReference>
<evidence type="ECO:0000256" key="5">
    <source>
        <dbReference type="ARBA" id="ARBA00022989"/>
    </source>
</evidence>
<organism evidence="9 10">
    <name type="scientific">Rhizophlyctis rosea</name>
    <dbReference type="NCBI Taxonomy" id="64517"/>
    <lineage>
        <taxon>Eukaryota</taxon>
        <taxon>Fungi</taxon>
        <taxon>Fungi incertae sedis</taxon>
        <taxon>Chytridiomycota</taxon>
        <taxon>Chytridiomycota incertae sedis</taxon>
        <taxon>Chytridiomycetes</taxon>
        <taxon>Rhizophlyctidales</taxon>
        <taxon>Rhizophlyctidaceae</taxon>
        <taxon>Rhizophlyctis</taxon>
    </lineage>
</organism>
<dbReference type="Proteomes" id="UP001212841">
    <property type="component" value="Unassembled WGS sequence"/>
</dbReference>
<evidence type="ECO:0000256" key="2">
    <source>
        <dbReference type="ARBA" id="ARBA00008114"/>
    </source>
</evidence>
<evidence type="ECO:0000313" key="10">
    <source>
        <dbReference type="Proteomes" id="UP001212841"/>
    </source>
</evidence>
<keyword evidence="10" id="KW-1185">Reference proteome</keyword>
<comment type="subcellular location">
    <subcellularLocation>
        <location evidence="1">Membrane</location>
        <topology evidence="1">Multi-pass membrane protein</topology>
    </subcellularLocation>
</comment>
<dbReference type="InterPro" id="IPR002524">
    <property type="entry name" value="Cation_efflux"/>
</dbReference>
<keyword evidence="3" id="KW-0813">Transport</keyword>
<keyword evidence="4" id="KW-0812">Transmembrane</keyword>
<dbReference type="SUPFAM" id="SSF161111">
    <property type="entry name" value="Cation efflux protein transmembrane domain-like"/>
    <property type="match status" value="1"/>
</dbReference>
<dbReference type="InterPro" id="IPR036837">
    <property type="entry name" value="Cation_efflux_CTD_sf"/>
</dbReference>
<dbReference type="InterPro" id="IPR058533">
    <property type="entry name" value="Cation_efflux_TM"/>
</dbReference>
<dbReference type="FunFam" id="1.20.1510.10:FF:000006">
    <property type="entry name" value="Divalent cation efflux transporter"/>
    <property type="match status" value="1"/>
</dbReference>
<evidence type="ECO:0000256" key="3">
    <source>
        <dbReference type="ARBA" id="ARBA00022448"/>
    </source>
</evidence>
<sequence length="493" mass="53981">MLRCATSSHITLQSTRTSTRSLRIRPVATQLTTTARLHRTQARTSFLIRSNIIPPTTTHFQLSYKQQKRQHAGHSHGHLHPHGIVDVGSKEGTKITIIGLLSNVALTVIKGVGGYVWNSASLIADAIHSLSDLMSDFVTLYAYRNARQAPDKLFPYGYGKLEPLGSVVVSGFLIAGGAAIALHSYDLIKPFIFGASQIAEHAHHHGHSHAIDPMNPLALWVALAAIISKEALYHITMRIAKRVNSDVLAANAWHHRTDAASSFVALVALGGAVWGMPWLDPVGGIIVAGMTVKAGLDAGIPAVRSLLDASAEPEVVEEVSNTVHHLIKMDENIQSFDTLRVRKMGPVLFIDLQMKVNPFISVSHAHQIAENLRHGMFQQISGVGEISIHIDTEEHDHLKRPAKVARPTSEVEAMISAKALEGMEGKVDRLTHVTTHYLSDGIAVHAEILPAREDISYREAVEIAREVERRMLDIEGVVSADVHLETNEKEHKM</sequence>
<dbReference type="Gene3D" id="3.30.70.1350">
    <property type="entry name" value="Cation efflux protein, cytoplasmic domain"/>
    <property type="match status" value="2"/>
</dbReference>
<dbReference type="Pfam" id="PF16916">
    <property type="entry name" value="ZT_dimer"/>
    <property type="match status" value="1"/>
</dbReference>
<evidence type="ECO:0000256" key="1">
    <source>
        <dbReference type="ARBA" id="ARBA00004141"/>
    </source>
</evidence>
<keyword evidence="5" id="KW-1133">Transmembrane helix</keyword>
<keyword evidence="6" id="KW-0472">Membrane</keyword>
<evidence type="ECO:0000256" key="4">
    <source>
        <dbReference type="ARBA" id="ARBA00022692"/>
    </source>
</evidence>
<proteinExistence type="inferred from homology"/>
<protein>
    <recommendedName>
        <fullName evidence="11">Cation efflux protein cytoplasmic domain-containing protein</fullName>
    </recommendedName>
</protein>
<dbReference type="SUPFAM" id="SSF160240">
    <property type="entry name" value="Cation efflux protein cytoplasmic domain-like"/>
    <property type="match status" value="1"/>
</dbReference>
<dbReference type="GO" id="GO:0016020">
    <property type="term" value="C:membrane"/>
    <property type="evidence" value="ECO:0007669"/>
    <property type="project" value="UniProtKB-SubCell"/>
</dbReference>
<dbReference type="InterPro" id="IPR027469">
    <property type="entry name" value="Cation_efflux_TMD_sf"/>
</dbReference>
<dbReference type="GO" id="GO:0030003">
    <property type="term" value="P:intracellular monoatomic cation homeostasis"/>
    <property type="evidence" value="ECO:0007669"/>
    <property type="project" value="UniProtKB-ARBA"/>
</dbReference>
<gene>
    <name evidence="9" type="ORF">HK097_010172</name>
</gene>
<dbReference type="Pfam" id="PF01545">
    <property type="entry name" value="Cation_efflux"/>
    <property type="match status" value="1"/>
</dbReference>
<reference evidence="9" key="1">
    <citation type="submission" date="2020-05" db="EMBL/GenBank/DDBJ databases">
        <title>Phylogenomic resolution of chytrid fungi.</title>
        <authorList>
            <person name="Stajich J.E."/>
            <person name="Amses K."/>
            <person name="Simmons R."/>
            <person name="Seto K."/>
            <person name="Myers J."/>
            <person name="Bonds A."/>
            <person name="Quandt C.A."/>
            <person name="Barry K."/>
            <person name="Liu P."/>
            <person name="Grigoriev I."/>
            <person name="Longcore J.E."/>
            <person name="James T.Y."/>
        </authorList>
    </citation>
    <scope>NUCLEOTIDE SEQUENCE</scope>
    <source>
        <strain evidence="9">JEL0318</strain>
    </source>
</reference>
<dbReference type="InterPro" id="IPR050291">
    <property type="entry name" value="CDF_Transporter"/>
</dbReference>
<evidence type="ECO:0000313" key="9">
    <source>
        <dbReference type="EMBL" id="KAJ3048830.1"/>
    </source>
</evidence>
<dbReference type="Gene3D" id="1.20.1510.10">
    <property type="entry name" value="Cation efflux protein transmembrane domain"/>
    <property type="match status" value="1"/>
</dbReference>
<accession>A0AAD5X3B7</accession>
<evidence type="ECO:0000256" key="6">
    <source>
        <dbReference type="ARBA" id="ARBA00023136"/>
    </source>
</evidence>
<evidence type="ECO:0000259" key="8">
    <source>
        <dbReference type="Pfam" id="PF16916"/>
    </source>
</evidence>
<dbReference type="PANTHER" id="PTHR43840:SF15">
    <property type="entry name" value="MITOCHONDRIAL METAL TRANSPORTER 1-RELATED"/>
    <property type="match status" value="1"/>
</dbReference>
<dbReference type="GO" id="GO:0008324">
    <property type="term" value="F:monoatomic cation transmembrane transporter activity"/>
    <property type="evidence" value="ECO:0007669"/>
    <property type="project" value="InterPro"/>
</dbReference>